<dbReference type="RefSeq" id="WP_168669677.1">
    <property type="nucleotide sequence ID" value="NZ_JAAXKX010000015.1"/>
</dbReference>
<keyword evidence="12" id="KW-1185">Reference proteome</keyword>
<keyword evidence="5" id="KW-0574">Periplasm</keyword>
<name>A0ABX1I892_9GAMM</name>
<comment type="subcellular location">
    <subcellularLocation>
        <location evidence="1">Periplasm</location>
    </subcellularLocation>
</comment>
<comment type="caution">
    <text evidence="11">The sequence shown here is derived from an EMBL/GenBank/DDBJ whole genome shotgun (WGS) entry which is preliminary data.</text>
</comment>
<feature type="domain" description="Cytochrome c" evidence="10">
    <location>
        <begin position="56"/>
        <end position="164"/>
    </location>
</feature>
<keyword evidence="4 9" id="KW-0732">Signal</keyword>
<dbReference type="GO" id="GO:0004601">
    <property type="term" value="F:peroxidase activity"/>
    <property type="evidence" value="ECO:0007669"/>
    <property type="project" value="UniProtKB-KW"/>
</dbReference>
<keyword evidence="7 8" id="KW-0408">Iron</keyword>
<dbReference type="Gene3D" id="1.10.760.10">
    <property type="entry name" value="Cytochrome c-like domain"/>
    <property type="match status" value="2"/>
</dbReference>
<proteinExistence type="predicted"/>
<evidence type="ECO:0000259" key="10">
    <source>
        <dbReference type="PROSITE" id="PS51007"/>
    </source>
</evidence>
<keyword evidence="2 8" id="KW-0349">Heme</keyword>
<dbReference type="SUPFAM" id="SSF46626">
    <property type="entry name" value="Cytochrome c"/>
    <property type="match status" value="2"/>
</dbReference>
<dbReference type="PANTHER" id="PTHR30600">
    <property type="entry name" value="CYTOCHROME C PEROXIDASE-RELATED"/>
    <property type="match status" value="1"/>
</dbReference>
<accession>A0ABX1I892</accession>
<dbReference type="Proteomes" id="UP000740754">
    <property type="component" value="Unassembled WGS sequence"/>
</dbReference>
<feature type="chain" id="PRO_5047504936" evidence="9">
    <location>
        <begin position="24"/>
        <end position="350"/>
    </location>
</feature>
<evidence type="ECO:0000256" key="4">
    <source>
        <dbReference type="ARBA" id="ARBA00022729"/>
    </source>
</evidence>
<organism evidence="11 12">
    <name type="scientific">Marichromatium bheemlicum</name>
    <dbReference type="NCBI Taxonomy" id="365339"/>
    <lineage>
        <taxon>Bacteria</taxon>
        <taxon>Pseudomonadati</taxon>
        <taxon>Pseudomonadota</taxon>
        <taxon>Gammaproteobacteria</taxon>
        <taxon>Chromatiales</taxon>
        <taxon>Chromatiaceae</taxon>
        <taxon>Marichromatium</taxon>
    </lineage>
</organism>
<evidence type="ECO:0000256" key="6">
    <source>
        <dbReference type="ARBA" id="ARBA00023002"/>
    </source>
</evidence>
<evidence type="ECO:0000256" key="2">
    <source>
        <dbReference type="ARBA" id="ARBA00022617"/>
    </source>
</evidence>
<dbReference type="InterPro" id="IPR036909">
    <property type="entry name" value="Cyt_c-like_dom_sf"/>
</dbReference>
<evidence type="ECO:0000256" key="9">
    <source>
        <dbReference type="SAM" id="SignalP"/>
    </source>
</evidence>
<evidence type="ECO:0000256" key="5">
    <source>
        <dbReference type="ARBA" id="ARBA00022764"/>
    </source>
</evidence>
<keyword evidence="3 8" id="KW-0479">Metal-binding</keyword>
<feature type="signal peptide" evidence="9">
    <location>
        <begin position="1"/>
        <end position="23"/>
    </location>
</feature>
<evidence type="ECO:0000313" key="12">
    <source>
        <dbReference type="Proteomes" id="UP000740754"/>
    </source>
</evidence>
<dbReference type="InterPro" id="IPR004852">
    <property type="entry name" value="Di-haem_cyt_c_peroxidsae"/>
</dbReference>
<reference evidence="11 12" key="1">
    <citation type="submission" date="2020-04" db="EMBL/GenBank/DDBJ databases">
        <title>Draft Whole-Genome sequence of Marichromatium bheemlicum DSM 18632, type strain.</title>
        <authorList>
            <person name="Kyndt J.A."/>
            <person name="Meyer T.E."/>
        </authorList>
    </citation>
    <scope>NUCLEOTIDE SEQUENCE [LARGE SCALE GENOMIC DNA]</scope>
    <source>
        <strain evidence="11 12">DSM 18632</strain>
    </source>
</reference>
<evidence type="ECO:0000256" key="1">
    <source>
        <dbReference type="ARBA" id="ARBA00004418"/>
    </source>
</evidence>
<keyword evidence="6" id="KW-0560">Oxidoreductase</keyword>
<dbReference type="InterPro" id="IPR026259">
    <property type="entry name" value="MauG/Cytc_peroxidase"/>
</dbReference>
<evidence type="ECO:0000256" key="7">
    <source>
        <dbReference type="ARBA" id="ARBA00023004"/>
    </source>
</evidence>
<feature type="domain" description="Cytochrome c" evidence="10">
    <location>
        <begin position="210"/>
        <end position="327"/>
    </location>
</feature>
<dbReference type="InterPro" id="IPR009056">
    <property type="entry name" value="Cyt_c-like_dom"/>
</dbReference>
<evidence type="ECO:0000313" key="11">
    <source>
        <dbReference type="EMBL" id="NKN33787.1"/>
    </source>
</evidence>
<dbReference type="PANTHER" id="PTHR30600:SF7">
    <property type="entry name" value="CYTOCHROME C PEROXIDASE-RELATED"/>
    <property type="match status" value="1"/>
</dbReference>
<dbReference type="EMBL" id="JAAXKX010000015">
    <property type="protein sequence ID" value="NKN33787.1"/>
    <property type="molecule type" value="Genomic_DNA"/>
</dbReference>
<dbReference type="PROSITE" id="PS51007">
    <property type="entry name" value="CYTC"/>
    <property type="match status" value="2"/>
</dbReference>
<sequence>MMSQMKMLAVALTLSLSAPTLVAADDQALRAKAQTARLQPIPEVIEDPVDNPVTPEKVALGKLLFFDPRLSASGLISCNTCHNLGMGGDDNLPTSVGHGWQRGPRNAPTVLNAIFNVAQFWDGRAADLKAQAKGPIQAAVEMANEPAQVVATLQSMPEYVEHFAAAFPEATEPVTFDNTAKAIEAFETTLVTPNAPFDRFMRGEDDALSAEQKEGLALFIDRGCTACHSGVNLGGQGYFPFGLLERPGADILPPTDKGRFEVTRSATDEYVFRAAPLRNIALTAPYFHSGAIWDLKQAVAVMGTAQLGSEIGEGEATKIAAFLEALTGEVPTITYPILPAETETTPRPQP</sequence>
<dbReference type="InterPro" id="IPR051395">
    <property type="entry name" value="Cytochrome_c_Peroxidase/MauG"/>
</dbReference>
<dbReference type="PIRSF" id="PIRSF000294">
    <property type="entry name" value="Cytochrome-c_peroxidase"/>
    <property type="match status" value="1"/>
</dbReference>
<evidence type="ECO:0000256" key="8">
    <source>
        <dbReference type="PROSITE-ProRule" id="PRU00433"/>
    </source>
</evidence>
<keyword evidence="11" id="KW-0575">Peroxidase</keyword>
<protein>
    <submittedName>
        <fullName evidence="11">Cytochrome-c peroxidase</fullName>
    </submittedName>
</protein>
<gene>
    <name evidence="11" type="ORF">HF203_11210</name>
</gene>
<dbReference type="Pfam" id="PF03150">
    <property type="entry name" value="CCP_MauG"/>
    <property type="match status" value="1"/>
</dbReference>
<evidence type="ECO:0000256" key="3">
    <source>
        <dbReference type="ARBA" id="ARBA00022723"/>
    </source>
</evidence>